<dbReference type="SMART" id="SM00419">
    <property type="entry name" value="HTH_CRP"/>
    <property type="match status" value="1"/>
</dbReference>
<dbReference type="Proteomes" id="UP000036356">
    <property type="component" value="Unassembled WGS sequence"/>
</dbReference>
<dbReference type="Pfam" id="PF13545">
    <property type="entry name" value="HTH_Crp_2"/>
    <property type="match status" value="1"/>
</dbReference>
<dbReference type="RefSeq" id="WP_047811701.1">
    <property type="nucleotide sequence ID" value="NZ_LDZY01000017.1"/>
</dbReference>
<feature type="domain" description="HTH crp-type" evidence="5">
    <location>
        <begin position="145"/>
        <end position="213"/>
    </location>
</feature>
<dbReference type="PROSITE" id="PS50042">
    <property type="entry name" value="CNMP_BINDING_3"/>
    <property type="match status" value="1"/>
</dbReference>
<dbReference type="InterPro" id="IPR014710">
    <property type="entry name" value="RmlC-like_jellyroll"/>
</dbReference>
<name>A0A0J1FKU4_9FIRM</name>
<evidence type="ECO:0000313" key="6">
    <source>
        <dbReference type="EMBL" id="KLU64109.1"/>
    </source>
</evidence>
<dbReference type="SUPFAM" id="SSF46785">
    <property type="entry name" value="Winged helix' DNA-binding domain"/>
    <property type="match status" value="1"/>
</dbReference>
<accession>A0A0J1FKU4</accession>
<comment type="caution">
    <text evidence="6">The sequence shown here is derived from an EMBL/GenBank/DDBJ whole genome shotgun (WGS) entry which is preliminary data.</text>
</comment>
<keyword evidence="1" id="KW-0805">Transcription regulation</keyword>
<reference evidence="6 7" key="1">
    <citation type="submission" date="2015-06" db="EMBL/GenBank/DDBJ databases">
        <title>Draft genome of the moderately acidophilic sulfate reducer Candidatus Desulfosporosinus acididurans strain M1.</title>
        <authorList>
            <person name="Poehlein A."/>
            <person name="Petzsch P."/>
            <person name="Johnson B.D."/>
            <person name="Schloemann M."/>
            <person name="Daniel R."/>
            <person name="Muehling M."/>
        </authorList>
    </citation>
    <scope>NUCLEOTIDE SEQUENCE [LARGE SCALE GENOMIC DNA]</scope>
    <source>
        <strain evidence="6 7">M1</strain>
    </source>
</reference>
<dbReference type="GO" id="GO:0003700">
    <property type="term" value="F:DNA-binding transcription factor activity"/>
    <property type="evidence" value="ECO:0007669"/>
    <property type="project" value="TreeGrafter"/>
</dbReference>
<dbReference type="PATRIC" id="fig|476652.3.peg.4154"/>
<dbReference type="InterPro" id="IPR050397">
    <property type="entry name" value="Env_Response_Regulators"/>
</dbReference>
<dbReference type="EMBL" id="LDZY01000017">
    <property type="protein sequence ID" value="KLU64109.1"/>
    <property type="molecule type" value="Genomic_DNA"/>
</dbReference>
<dbReference type="PROSITE" id="PS51063">
    <property type="entry name" value="HTH_CRP_2"/>
    <property type="match status" value="1"/>
</dbReference>
<evidence type="ECO:0000256" key="1">
    <source>
        <dbReference type="ARBA" id="ARBA00023015"/>
    </source>
</evidence>
<evidence type="ECO:0000256" key="2">
    <source>
        <dbReference type="ARBA" id="ARBA00023125"/>
    </source>
</evidence>
<dbReference type="PANTHER" id="PTHR24567:SF74">
    <property type="entry name" value="HTH-TYPE TRANSCRIPTIONAL REGULATOR ARCR"/>
    <property type="match status" value="1"/>
</dbReference>
<dbReference type="PANTHER" id="PTHR24567">
    <property type="entry name" value="CRP FAMILY TRANSCRIPTIONAL REGULATORY PROTEIN"/>
    <property type="match status" value="1"/>
</dbReference>
<keyword evidence="3" id="KW-0804">Transcription</keyword>
<dbReference type="GO" id="GO:0005829">
    <property type="term" value="C:cytosol"/>
    <property type="evidence" value="ECO:0007669"/>
    <property type="project" value="TreeGrafter"/>
</dbReference>
<dbReference type="InterPro" id="IPR012318">
    <property type="entry name" value="HTH_CRP"/>
</dbReference>
<dbReference type="InterPro" id="IPR018490">
    <property type="entry name" value="cNMP-bd_dom_sf"/>
</dbReference>
<dbReference type="SUPFAM" id="SSF51206">
    <property type="entry name" value="cAMP-binding domain-like"/>
    <property type="match status" value="1"/>
</dbReference>
<dbReference type="InterPro" id="IPR036390">
    <property type="entry name" value="WH_DNA-bd_sf"/>
</dbReference>
<dbReference type="GO" id="GO:0003677">
    <property type="term" value="F:DNA binding"/>
    <property type="evidence" value="ECO:0007669"/>
    <property type="project" value="UniProtKB-KW"/>
</dbReference>
<dbReference type="Gene3D" id="2.60.120.10">
    <property type="entry name" value="Jelly Rolls"/>
    <property type="match status" value="1"/>
</dbReference>
<dbReference type="Pfam" id="PF00027">
    <property type="entry name" value="cNMP_binding"/>
    <property type="match status" value="1"/>
</dbReference>
<feature type="domain" description="Cyclic nucleotide-binding" evidence="4">
    <location>
        <begin position="30"/>
        <end position="131"/>
    </location>
</feature>
<evidence type="ECO:0000256" key="3">
    <source>
        <dbReference type="ARBA" id="ARBA00023163"/>
    </source>
</evidence>
<keyword evidence="6" id="KW-0675">Receptor</keyword>
<dbReference type="STRING" id="476652.DEAC_c39240"/>
<evidence type="ECO:0000259" key="5">
    <source>
        <dbReference type="PROSITE" id="PS51063"/>
    </source>
</evidence>
<evidence type="ECO:0000313" key="7">
    <source>
        <dbReference type="Proteomes" id="UP000036356"/>
    </source>
</evidence>
<proteinExistence type="predicted"/>
<sequence length="225" mass="26316">MESDISNFWSPWVTNTMFSWKKVLGFATKRQYEKNDTILWNGQIVDELYYLDEGQIKMSYLNFEGEKKSVWYIESGNTFGEAPFFLGRECSMLITCERDSIVYAFDRKVVMEIILHNSEIMVDMLTRMASKIQTLTRQIYDLSLNSPKMRLYRMLYFMSQTRPGNTANISQQDLADLLGLHRVTVNKLLVALKNDGIIEHDIKRKRIVVSNPSTLLELIEREQNT</sequence>
<dbReference type="CDD" id="cd00038">
    <property type="entry name" value="CAP_ED"/>
    <property type="match status" value="1"/>
</dbReference>
<keyword evidence="2" id="KW-0238">DNA-binding</keyword>
<protein>
    <submittedName>
        <fullName evidence="6">Cyclic AMP receptor-like protein</fullName>
    </submittedName>
</protein>
<gene>
    <name evidence="6" type="primary">vfr</name>
    <name evidence="6" type="ORF">DEAC_c39240</name>
</gene>
<organism evidence="6 7">
    <name type="scientific">Desulfosporosinus acididurans</name>
    <dbReference type="NCBI Taxonomy" id="476652"/>
    <lineage>
        <taxon>Bacteria</taxon>
        <taxon>Bacillati</taxon>
        <taxon>Bacillota</taxon>
        <taxon>Clostridia</taxon>
        <taxon>Eubacteriales</taxon>
        <taxon>Desulfitobacteriaceae</taxon>
        <taxon>Desulfosporosinus</taxon>
    </lineage>
</organism>
<evidence type="ECO:0000259" key="4">
    <source>
        <dbReference type="PROSITE" id="PS50042"/>
    </source>
</evidence>
<dbReference type="InterPro" id="IPR000595">
    <property type="entry name" value="cNMP-bd_dom"/>
</dbReference>
<keyword evidence="7" id="KW-1185">Reference proteome</keyword>
<dbReference type="AlphaFoldDB" id="A0A0J1FKU4"/>